<dbReference type="PIRSF" id="PIRSF006603">
    <property type="entry name" value="DinF"/>
    <property type="match status" value="1"/>
</dbReference>
<keyword evidence="5 10" id="KW-0812">Transmembrane</keyword>
<keyword evidence="8 10" id="KW-0472">Membrane</keyword>
<feature type="transmembrane region" description="Helical" evidence="10">
    <location>
        <begin position="191"/>
        <end position="215"/>
    </location>
</feature>
<dbReference type="GO" id="GO:0006811">
    <property type="term" value="P:monoatomic ion transport"/>
    <property type="evidence" value="ECO:0007669"/>
    <property type="project" value="UniProtKB-KW"/>
</dbReference>
<proteinExistence type="predicted"/>
<sequence length="455" mass="49774">MIQRWNGPGGYRDVLNIGLPLVASMASTTVMQFTDRVFLSTYSLDAIAAALPAGIANFLLMTFFWGVINYVNVFVAQYTGAGKDEMVGVSLWQGIIFALVGGAVLACFWFPAEAFFNGAGHSPEVARLEITYFRVLCLGSPLALLTVAMSSFYTGRGQTRPVMVTNIVGTLFNIPLDYVLINGLFGLPEMGIQGAGLATVACWGLNTLFFTGLVFTKKNNQLYGVWRSRGFYLPVFKRLMKYGLPGGVQFFLEITAATFFVFMTGQLGKLELTATNIAFSIESLAFLPMVGLHLAVTTLVGQSIGRAQVAEGERSVTSTLHLVFAYQICLALLFVLAPEPLLALFRPKGLSPSEYSPIMDMGIVILRFIAVYILCQGLSTVFCGAIKGAGDTRFVMWTLVAASTCAMIAPVYTAIHFFQAGLYTIWTLATVYMAFLGITFYFRYRTGKWKSMKVI</sequence>
<evidence type="ECO:0000256" key="5">
    <source>
        <dbReference type="ARBA" id="ARBA00022692"/>
    </source>
</evidence>
<evidence type="ECO:0000256" key="9">
    <source>
        <dbReference type="ARBA" id="ARBA00031636"/>
    </source>
</evidence>
<feature type="transmembrane region" description="Helical" evidence="10">
    <location>
        <begin position="89"/>
        <end position="112"/>
    </location>
</feature>
<dbReference type="CDD" id="cd13133">
    <property type="entry name" value="MATE_like_7"/>
    <property type="match status" value="1"/>
</dbReference>
<feature type="transmembrane region" description="Helical" evidence="10">
    <location>
        <begin position="358"/>
        <end position="382"/>
    </location>
</feature>
<accession>A0A0D2JH84</accession>
<dbReference type="Proteomes" id="UP000032233">
    <property type="component" value="Unassembled WGS sequence"/>
</dbReference>
<dbReference type="RefSeq" id="WP_052514856.1">
    <property type="nucleotide sequence ID" value="NZ_AZAC01000004.1"/>
</dbReference>
<feature type="transmembrane region" description="Helical" evidence="10">
    <location>
        <begin position="46"/>
        <end position="68"/>
    </location>
</feature>
<dbReference type="PANTHER" id="PTHR43298">
    <property type="entry name" value="MULTIDRUG RESISTANCE PROTEIN NORM-RELATED"/>
    <property type="match status" value="1"/>
</dbReference>
<evidence type="ECO:0000256" key="2">
    <source>
        <dbReference type="ARBA" id="ARBA00022448"/>
    </source>
</evidence>
<feature type="transmembrane region" description="Helical" evidence="10">
    <location>
        <begin position="14"/>
        <end position="34"/>
    </location>
</feature>
<reference evidence="11 12" key="1">
    <citation type="submission" date="2013-11" db="EMBL/GenBank/DDBJ databases">
        <title>Metagenomic analysis of a methanogenic consortium involved in long chain n-alkane degradation.</title>
        <authorList>
            <person name="Davidova I.A."/>
            <person name="Callaghan A.V."/>
            <person name="Wawrik B."/>
            <person name="Pruitt S."/>
            <person name="Marks C."/>
            <person name="Duncan K.E."/>
            <person name="Suflita J.M."/>
        </authorList>
    </citation>
    <scope>NUCLEOTIDE SEQUENCE [LARGE SCALE GENOMIC DNA]</scope>
    <source>
        <strain evidence="11 12">SPR</strain>
    </source>
</reference>
<feature type="transmembrane region" description="Helical" evidence="10">
    <location>
        <begin position="132"/>
        <end position="152"/>
    </location>
</feature>
<evidence type="ECO:0000256" key="7">
    <source>
        <dbReference type="ARBA" id="ARBA00023065"/>
    </source>
</evidence>
<dbReference type="NCBIfam" id="TIGR00797">
    <property type="entry name" value="matE"/>
    <property type="match status" value="1"/>
</dbReference>
<evidence type="ECO:0000313" key="11">
    <source>
        <dbReference type="EMBL" id="KIX15096.1"/>
    </source>
</evidence>
<dbReference type="FunCoup" id="A0A0D2JH84">
    <property type="interactions" value="275"/>
</dbReference>
<dbReference type="InParanoid" id="A0A0D2JH84"/>
<gene>
    <name evidence="11" type="ORF">X474_04835</name>
</gene>
<name>A0A0D2JH84_9BACT</name>
<dbReference type="EMBL" id="AZAC01000004">
    <property type="protein sequence ID" value="KIX15096.1"/>
    <property type="molecule type" value="Genomic_DNA"/>
</dbReference>
<dbReference type="PANTHER" id="PTHR43298:SF2">
    <property type="entry name" value="FMN_FAD EXPORTER YEEO-RELATED"/>
    <property type="match status" value="1"/>
</dbReference>
<feature type="transmembrane region" description="Helical" evidence="10">
    <location>
        <begin position="164"/>
        <end position="185"/>
    </location>
</feature>
<comment type="subcellular location">
    <subcellularLocation>
        <location evidence="1">Cell membrane</location>
        <topology evidence="1">Multi-pass membrane protein</topology>
    </subcellularLocation>
</comment>
<feature type="transmembrane region" description="Helical" evidence="10">
    <location>
        <begin position="277"/>
        <end position="300"/>
    </location>
</feature>
<dbReference type="STRING" id="1429043.X474_04835"/>
<dbReference type="GO" id="GO:0005886">
    <property type="term" value="C:plasma membrane"/>
    <property type="evidence" value="ECO:0007669"/>
    <property type="project" value="UniProtKB-SubCell"/>
</dbReference>
<keyword evidence="3" id="KW-0050">Antiport</keyword>
<dbReference type="GO" id="GO:0015297">
    <property type="term" value="F:antiporter activity"/>
    <property type="evidence" value="ECO:0007669"/>
    <property type="project" value="UniProtKB-KW"/>
</dbReference>
<dbReference type="AlphaFoldDB" id="A0A0D2JH84"/>
<dbReference type="PATRIC" id="fig|1429043.3.peg.1032"/>
<evidence type="ECO:0000256" key="1">
    <source>
        <dbReference type="ARBA" id="ARBA00004651"/>
    </source>
</evidence>
<feature type="transmembrane region" description="Helical" evidence="10">
    <location>
        <begin position="242"/>
        <end position="265"/>
    </location>
</feature>
<evidence type="ECO:0000256" key="3">
    <source>
        <dbReference type="ARBA" id="ARBA00022449"/>
    </source>
</evidence>
<feature type="transmembrane region" description="Helical" evidence="10">
    <location>
        <begin position="320"/>
        <end position="338"/>
    </location>
</feature>
<evidence type="ECO:0000256" key="6">
    <source>
        <dbReference type="ARBA" id="ARBA00022989"/>
    </source>
</evidence>
<comment type="caution">
    <text evidence="11">The sequence shown here is derived from an EMBL/GenBank/DDBJ whole genome shotgun (WGS) entry which is preliminary data.</text>
</comment>
<dbReference type="InterPro" id="IPR048279">
    <property type="entry name" value="MdtK-like"/>
</dbReference>
<organism evidence="11 12">
    <name type="scientific">Dethiosulfatarculus sandiegensis</name>
    <dbReference type="NCBI Taxonomy" id="1429043"/>
    <lineage>
        <taxon>Bacteria</taxon>
        <taxon>Pseudomonadati</taxon>
        <taxon>Thermodesulfobacteriota</taxon>
        <taxon>Desulfarculia</taxon>
        <taxon>Desulfarculales</taxon>
        <taxon>Desulfarculaceae</taxon>
        <taxon>Dethiosulfatarculus</taxon>
    </lineage>
</organism>
<keyword evidence="4" id="KW-1003">Cell membrane</keyword>
<feature type="transmembrane region" description="Helical" evidence="10">
    <location>
        <begin position="394"/>
        <end position="415"/>
    </location>
</feature>
<keyword evidence="12" id="KW-1185">Reference proteome</keyword>
<keyword evidence="7" id="KW-0406">Ion transport</keyword>
<keyword evidence="6 10" id="KW-1133">Transmembrane helix</keyword>
<evidence type="ECO:0000256" key="4">
    <source>
        <dbReference type="ARBA" id="ARBA00022475"/>
    </source>
</evidence>
<dbReference type="InterPro" id="IPR002528">
    <property type="entry name" value="MATE_fam"/>
</dbReference>
<evidence type="ECO:0000256" key="8">
    <source>
        <dbReference type="ARBA" id="ARBA00023136"/>
    </source>
</evidence>
<dbReference type="InterPro" id="IPR050222">
    <property type="entry name" value="MATE_MdtK"/>
</dbReference>
<evidence type="ECO:0000313" key="12">
    <source>
        <dbReference type="Proteomes" id="UP000032233"/>
    </source>
</evidence>
<feature type="transmembrane region" description="Helical" evidence="10">
    <location>
        <begin position="421"/>
        <end position="442"/>
    </location>
</feature>
<dbReference type="GO" id="GO:0042910">
    <property type="term" value="F:xenobiotic transmembrane transporter activity"/>
    <property type="evidence" value="ECO:0007669"/>
    <property type="project" value="InterPro"/>
</dbReference>
<evidence type="ECO:0000256" key="10">
    <source>
        <dbReference type="SAM" id="Phobius"/>
    </source>
</evidence>
<protein>
    <recommendedName>
        <fullName evidence="9">Multidrug-efflux transporter</fullName>
    </recommendedName>
</protein>
<dbReference type="Pfam" id="PF01554">
    <property type="entry name" value="MatE"/>
    <property type="match status" value="2"/>
</dbReference>
<dbReference type="OrthoDB" id="9805232at2"/>
<keyword evidence="2" id="KW-0813">Transport</keyword>